<comment type="caution">
    <text evidence="2">The sequence shown here is derived from an EMBL/GenBank/DDBJ whole genome shotgun (WGS) entry which is preliminary data.</text>
</comment>
<evidence type="ECO:0000313" key="2">
    <source>
        <dbReference type="EMBL" id="KAA9134882.1"/>
    </source>
</evidence>
<name>A0A5N0TIP3_9MICO</name>
<dbReference type="Proteomes" id="UP000326838">
    <property type="component" value="Unassembled WGS sequence"/>
</dbReference>
<proteinExistence type="predicted"/>
<organism evidence="2 3">
    <name type="scientific">Microbacterium caowuchunii</name>
    <dbReference type="NCBI Taxonomy" id="2614638"/>
    <lineage>
        <taxon>Bacteria</taxon>
        <taxon>Bacillati</taxon>
        <taxon>Actinomycetota</taxon>
        <taxon>Actinomycetes</taxon>
        <taxon>Micrococcales</taxon>
        <taxon>Microbacteriaceae</taxon>
        <taxon>Microbacterium</taxon>
    </lineage>
</organism>
<sequence>MGKFIYNTQASATFDDRLLAHLQIVMGAKLRRSEAFFFTWKDDVSLGNGRTTLWVHAGASLIFKFSGSRQPQINRAWLEALTDTANSPGGLRVIREPQTADTADERVLVG</sequence>
<accession>A0A5N0TIP3</accession>
<reference evidence="3" key="1">
    <citation type="submission" date="2019-09" db="EMBL/GenBank/DDBJ databases">
        <title>Mumia zhuanghuii sp. nov. isolated from the intestinal contents of plateau pika (Ochotona curzoniae) in the Qinghai-Tibet plateau of China.</title>
        <authorList>
            <person name="Tian Z."/>
        </authorList>
    </citation>
    <scope>NUCLEOTIDE SEQUENCE [LARGE SCALE GENOMIC DNA]</scope>
    <source>
        <strain evidence="3">L-033</strain>
    </source>
</reference>
<dbReference type="EMBL" id="VYUY01000006">
    <property type="protein sequence ID" value="KAA9134882.1"/>
    <property type="molecule type" value="Genomic_DNA"/>
</dbReference>
<dbReference type="GO" id="GO:0016874">
    <property type="term" value="F:ligase activity"/>
    <property type="evidence" value="ECO:0007669"/>
    <property type="project" value="UniProtKB-KW"/>
</dbReference>
<keyword evidence="3" id="KW-1185">Reference proteome</keyword>
<evidence type="ECO:0000259" key="1">
    <source>
        <dbReference type="Pfam" id="PF25355"/>
    </source>
</evidence>
<dbReference type="AlphaFoldDB" id="A0A5N0TIP3"/>
<dbReference type="RefSeq" id="WP_150892238.1">
    <property type="nucleotide sequence ID" value="NZ_VYUY01000006.1"/>
</dbReference>
<protein>
    <submittedName>
        <fullName evidence="2">ATP-dependent DNA ligase</fullName>
    </submittedName>
</protein>
<dbReference type="InterPro" id="IPR057204">
    <property type="entry name" value="DUF7882"/>
</dbReference>
<keyword evidence="2" id="KW-0436">Ligase</keyword>
<feature type="domain" description="DUF7882" evidence="1">
    <location>
        <begin position="1"/>
        <end position="96"/>
    </location>
</feature>
<evidence type="ECO:0000313" key="3">
    <source>
        <dbReference type="Proteomes" id="UP000326838"/>
    </source>
</evidence>
<dbReference type="Pfam" id="PF25355">
    <property type="entry name" value="DUF7882"/>
    <property type="match status" value="1"/>
</dbReference>
<gene>
    <name evidence="2" type="ORF">F6B40_04085</name>
</gene>